<dbReference type="InterPro" id="IPR044742">
    <property type="entry name" value="DEAD/DEAH_RhlB"/>
</dbReference>
<evidence type="ECO:0000313" key="16">
    <source>
        <dbReference type="EMBL" id="OYQ18720.1"/>
    </source>
</evidence>
<evidence type="ECO:0000256" key="5">
    <source>
        <dbReference type="ARBA" id="ARBA00022806"/>
    </source>
</evidence>
<dbReference type="SUPFAM" id="SSF52540">
    <property type="entry name" value="P-loop containing nucleoside triphosphate hydrolases"/>
    <property type="match status" value="1"/>
</dbReference>
<feature type="domain" description="Helicase ATP-binding" evidence="13">
    <location>
        <begin position="32"/>
        <end position="205"/>
    </location>
</feature>
<dbReference type="PROSITE" id="PS51195">
    <property type="entry name" value="Q_MOTIF"/>
    <property type="match status" value="1"/>
</dbReference>
<keyword evidence="17" id="KW-1185">Reference proteome</keyword>
<dbReference type="RefSeq" id="WP_094408983.1">
    <property type="nucleotide sequence ID" value="NZ_BMJZ01000001.1"/>
</dbReference>
<evidence type="ECO:0000256" key="12">
    <source>
        <dbReference type="SAM" id="MobiDB-lite"/>
    </source>
</evidence>
<dbReference type="InterPro" id="IPR001650">
    <property type="entry name" value="Helicase_C-like"/>
</dbReference>
<dbReference type="PANTHER" id="PTHR47959">
    <property type="entry name" value="ATP-DEPENDENT RNA HELICASE RHLE-RELATED"/>
    <property type="match status" value="1"/>
</dbReference>
<comment type="catalytic activity">
    <reaction evidence="8">
        <text>ATP + H2O = ADP + phosphate + H(+)</text>
        <dbReference type="Rhea" id="RHEA:13065"/>
        <dbReference type="ChEBI" id="CHEBI:15377"/>
        <dbReference type="ChEBI" id="CHEBI:15378"/>
        <dbReference type="ChEBI" id="CHEBI:30616"/>
        <dbReference type="ChEBI" id="CHEBI:43474"/>
        <dbReference type="ChEBI" id="CHEBI:456216"/>
        <dbReference type="EC" id="3.6.4.13"/>
    </reaction>
</comment>
<dbReference type="SMART" id="SM00490">
    <property type="entry name" value="HELICc"/>
    <property type="match status" value="1"/>
</dbReference>
<dbReference type="GO" id="GO:0005524">
    <property type="term" value="F:ATP binding"/>
    <property type="evidence" value="ECO:0007669"/>
    <property type="project" value="UniProtKB-KW"/>
</dbReference>
<evidence type="ECO:0000256" key="11">
    <source>
        <dbReference type="RuleBase" id="RU000492"/>
    </source>
</evidence>
<dbReference type="SMART" id="SM00487">
    <property type="entry name" value="DEXDc"/>
    <property type="match status" value="1"/>
</dbReference>
<feature type="region of interest" description="Disordered" evidence="12">
    <location>
        <begin position="384"/>
        <end position="481"/>
    </location>
</feature>
<evidence type="ECO:0000256" key="3">
    <source>
        <dbReference type="ARBA" id="ARBA00022741"/>
    </source>
</evidence>
<dbReference type="OrthoDB" id="9805696at2"/>
<dbReference type="GO" id="GO:0005829">
    <property type="term" value="C:cytosol"/>
    <property type="evidence" value="ECO:0007669"/>
    <property type="project" value="TreeGrafter"/>
</dbReference>
<evidence type="ECO:0000259" key="15">
    <source>
        <dbReference type="PROSITE" id="PS51195"/>
    </source>
</evidence>
<dbReference type="CDD" id="cd00268">
    <property type="entry name" value="DEADc"/>
    <property type="match status" value="1"/>
</dbReference>
<dbReference type="PROSITE" id="PS51192">
    <property type="entry name" value="HELICASE_ATP_BIND_1"/>
    <property type="match status" value="1"/>
</dbReference>
<dbReference type="Gene3D" id="3.40.50.300">
    <property type="entry name" value="P-loop containing nucleotide triphosphate hydrolases"/>
    <property type="match status" value="2"/>
</dbReference>
<keyword evidence="2" id="KW-0963">Cytoplasm</keyword>
<dbReference type="Pfam" id="PF00271">
    <property type="entry name" value="Helicase_C"/>
    <property type="match status" value="1"/>
</dbReference>
<feature type="domain" description="Helicase C-terminal" evidence="14">
    <location>
        <begin position="216"/>
        <end position="376"/>
    </location>
</feature>
<organism evidence="16 17">
    <name type="scientific">Elstera cyanobacteriorum</name>
    <dbReference type="NCBI Taxonomy" id="2022747"/>
    <lineage>
        <taxon>Bacteria</taxon>
        <taxon>Pseudomonadati</taxon>
        <taxon>Pseudomonadota</taxon>
        <taxon>Alphaproteobacteria</taxon>
        <taxon>Rhodospirillales</taxon>
        <taxon>Rhodospirillaceae</taxon>
        <taxon>Elstera</taxon>
    </lineage>
</organism>
<evidence type="ECO:0000256" key="8">
    <source>
        <dbReference type="ARBA" id="ARBA00047984"/>
    </source>
</evidence>
<name>A0A255XR44_9PROT</name>
<evidence type="ECO:0000256" key="2">
    <source>
        <dbReference type="ARBA" id="ARBA00022490"/>
    </source>
</evidence>
<dbReference type="InterPro" id="IPR000629">
    <property type="entry name" value="RNA-helicase_DEAD-box_CS"/>
</dbReference>
<dbReference type="FunFam" id="3.40.50.300:FF:000108">
    <property type="entry name" value="ATP-dependent RNA helicase RhlE"/>
    <property type="match status" value="1"/>
</dbReference>
<evidence type="ECO:0000256" key="6">
    <source>
        <dbReference type="ARBA" id="ARBA00022840"/>
    </source>
</evidence>
<feature type="domain" description="DEAD-box RNA helicase Q" evidence="15">
    <location>
        <begin position="1"/>
        <end position="29"/>
    </location>
</feature>
<comment type="caution">
    <text evidence="16">The sequence shown here is derived from an EMBL/GenBank/DDBJ whole genome shotgun (WGS) entry which is preliminary data.</text>
</comment>
<feature type="short sequence motif" description="Q motif" evidence="10">
    <location>
        <begin position="1"/>
        <end position="29"/>
    </location>
</feature>
<dbReference type="Pfam" id="PF00270">
    <property type="entry name" value="DEAD"/>
    <property type="match status" value="1"/>
</dbReference>
<dbReference type="EMBL" id="NOXS01000032">
    <property type="protein sequence ID" value="OYQ18720.1"/>
    <property type="molecule type" value="Genomic_DNA"/>
</dbReference>
<reference evidence="16 17" key="1">
    <citation type="submission" date="2017-07" db="EMBL/GenBank/DDBJ databases">
        <title>Elstera cyanobacteriorum sp. nov., a novel bacterium isolated from cyanobacterial aggregates in a eutrophic lake.</title>
        <authorList>
            <person name="Cai H."/>
        </authorList>
    </citation>
    <scope>NUCLEOTIDE SEQUENCE [LARGE SCALE GENOMIC DNA]</scope>
    <source>
        <strain evidence="16 17">TH019</strain>
    </source>
</reference>
<evidence type="ECO:0000256" key="9">
    <source>
        <dbReference type="ARBA" id="ARBA00074363"/>
    </source>
</evidence>
<dbReference type="PROSITE" id="PS51194">
    <property type="entry name" value="HELICASE_CTER"/>
    <property type="match status" value="1"/>
</dbReference>
<dbReference type="InterPro" id="IPR014001">
    <property type="entry name" value="Helicase_ATP-bd"/>
</dbReference>
<dbReference type="AlphaFoldDB" id="A0A255XR44"/>
<keyword evidence="3 11" id="KW-0547">Nucleotide-binding</keyword>
<feature type="compositionally biased region" description="Basic and acidic residues" evidence="12">
    <location>
        <begin position="423"/>
        <end position="471"/>
    </location>
</feature>
<proteinExistence type="inferred from homology"/>
<evidence type="ECO:0000256" key="4">
    <source>
        <dbReference type="ARBA" id="ARBA00022801"/>
    </source>
</evidence>
<dbReference type="InterPro" id="IPR050079">
    <property type="entry name" value="DEAD_box_RNA_helicase"/>
</dbReference>
<dbReference type="InterPro" id="IPR014014">
    <property type="entry name" value="RNA_helicase_DEAD_Q_motif"/>
</dbReference>
<comment type="similarity">
    <text evidence="7 11">Belongs to the DEAD box helicase family.</text>
</comment>
<dbReference type="GO" id="GO:0003724">
    <property type="term" value="F:RNA helicase activity"/>
    <property type="evidence" value="ECO:0007669"/>
    <property type="project" value="UniProtKB-EC"/>
</dbReference>
<sequence>MSFVDLGLSPEVVQAVTDTGYTTPTPIQAQAIPQVLMGRDILGCAQTGTGKTAGFTLPMIDILANGRARARMPRSLILEPTRELAAQVSENFEKYGKYSKLSMALLIGGVAFGDQEKALDRGVDVLIATPGRLLDHFERGRILLNDVKILVIDEADRMLDMGFIPDVEKIVSLLPPLRQTLFFSATMPPEIKRLADAFLQNPKEITVARQSTTAETVEQGLIVVEDEDKRPALRQLLRSEEVRNAIIFCNRKRDVDIVGKSLKKHGFNAGVLHGDMTQSARTEMLEKFKAGEVTILVASDVAARGIDVAMLSHVFNFDVPIHAEDYVHRIGRTGRAGNLGKAFTFAKPDDTKFVAAIEGIINKPIPRLTLEGTETLELLSDEEVAAERKRRRRAPKRDDARGTSKPDAGGQPQPFHGTKAAVHRRDVAPSEAVERPERPSRDRFERPRREREPSFRDRDTDRPRRDRRDDLGPSVLGFGDHVPAFMLRVPPAA</sequence>
<dbReference type="PROSITE" id="PS00039">
    <property type="entry name" value="DEAD_ATP_HELICASE"/>
    <property type="match status" value="1"/>
</dbReference>
<dbReference type="EC" id="3.6.4.13" evidence="1"/>
<protein>
    <recommendedName>
        <fullName evidence="9">DEAD-box ATP-dependent RNA helicase RhpA</fullName>
        <ecNumber evidence="1">3.6.4.13</ecNumber>
    </recommendedName>
</protein>
<evidence type="ECO:0000256" key="10">
    <source>
        <dbReference type="PROSITE-ProRule" id="PRU00552"/>
    </source>
</evidence>
<evidence type="ECO:0000256" key="1">
    <source>
        <dbReference type="ARBA" id="ARBA00012552"/>
    </source>
</evidence>
<evidence type="ECO:0000259" key="14">
    <source>
        <dbReference type="PROSITE" id="PS51194"/>
    </source>
</evidence>
<dbReference type="Proteomes" id="UP000216361">
    <property type="component" value="Unassembled WGS sequence"/>
</dbReference>
<dbReference type="GO" id="GO:0009266">
    <property type="term" value="P:response to temperature stimulus"/>
    <property type="evidence" value="ECO:0007669"/>
    <property type="project" value="UniProtKB-ARBA"/>
</dbReference>
<gene>
    <name evidence="16" type="ORF">CHR90_10700</name>
</gene>
<evidence type="ECO:0000259" key="13">
    <source>
        <dbReference type="PROSITE" id="PS51192"/>
    </source>
</evidence>
<dbReference type="GO" id="GO:0042255">
    <property type="term" value="P:ribosome assembly"/>
    <property type="evidence" value="ECO:0007669"/>
    <property type="project" value="UniProtKB-ARBA"/>
</dbReference>
<accession>A0A255XR44</accession>
<dbReference type="InterPro" id="IPR027417">
    <property type="entry name" value="P-loop_NTPase"/>
</dbReference>
<dbReference type="GO" id="GO:0016787">
    <property type="term" value="F:hydrolase activity"/>
    <property type="evidence" value="ECO:0007669"/>
    <property type="project" value="UniProtKB-KW"/>
</dbReference>
<keyword evidence="5 11" id="KW-0347">Helicase</keyword>
<dbReference type="GO" id="GO:0003676">
    <property type="term" value="F:nucleic acid binding"/>
    <property type="evidence" value="ECO:0007669"/>
    <property type="project" value="InterPro"/>
</dbReference>
<keyword evidence="6 11" id="KW-0067">ATP-binding</keyword>
<dbReference type="CDD" id="cd18787">
    <property type="entry name" value="SF2_C_DEAD"/>
    <property type="match status" value="1"/>
</dbReference>
<dbReference type="InterPro" id="IPR011545">
    <property type="entry name" value="DEAD/DEAH_box_helicase_dom"/>
</dbReference>
<evidence type="ECO:0000313" key="17">
    <source>
        <dbReference type="Proteomes" id="UP000216361"/>
    </source>
</evidence>
<keyword evidence="4 11" id="KW-0378">Hydrolase</keyword>
<dbReference type="PANTHER" id="PTHR47959:SF13">
    <property type="entry name" value="ATP-DEPENDENT RNA HELICASE RHLE"/>
    <property type="match status" value="1"/>
</dbReference>
<evidence type="ECO:0000256" key="7">
    <source>
        <dbReference type="ARBA" id="ARBA00038437"/>
    </source>
</evidence>